<accession>A0ABP0E9C7</accession>
<reference evidence="1 2" key="1">
    <citation type="submission" date="2024-01" db="EMBL/GenBank/DDBJ databases">
        <authorList>
            <person name="Allen C."/>
            <person name="Tagirdzhanova G."/>
        </authorList>
    </citation>
    <scope>NUCLEOTIDE SEQUENCE [LARGE SCALE GENOMIC DNA]</scope>
    <source>
        <strain evidence="1 2">CBS 119000</strain>
    </source>
</reference>
<dbReference type="Proteomes" id="UP001642502">
    <property type="component" value="Unassembled WGS sequence"/>
</dbReference>
<evidence type="ECO:0000313" key="2">
    <source>
        <dbReference type="Proteomes" id="UP001642502"/>
    </source>
</evidence>
<name>A0ABP0E9C7_9PEZI</name>
<evidence type="ECO:0000313" key="1">
    <source>
        <dbReference type="EMBL" id="CAK7275672.1"/>
    </source>
</evidence>
<sequence>MSAIEPVAPAISASELVAPAIVLERPAQTPAIDFTSPVSTAPDAILLAMATKVIDDI</sequence>
<proteinExistence type="predicted"/>
<comment type="caution">
    <text evidence="1">The sequence shown here is derived from an EMBL/GenBank/DDBJ whole genome shotgun (WGS) entry which is preliminary data.</text>
</comment>
<feature type="non-terminal residue" evidence="1">
    <location>
        <position position="57"/>
    </location>
</feature>
<protein>
    <submittedName>
        <fullName evidence="1">Uncharacterized protein</fullName>
    </submittedName>
</protein>
<dbReference type="EMBL" id="CAWUON010000476">
    <property type="protein sequence ID" value="CAK7275672.1"/>
    <property type="molecule type" value="Genomic_DNA"/>
</dbReference>
<organism evidence="1 2">
    <name type="scientific">Sporothrix epigloea</name>
    <dbReference type="NCBI Taxonomy" id="1892477"/>
    <lineage>
        <taxon>Eukaryota</taxon>
        <taxon>Fungi</taxon>
        <taxon>Dikarya</taxon>
        <taxon>Ascomycota</taxon>
        <taxon>Pezizomycotina</taxon>
        <taxon>Sordariomycetes</taxon>
        <taxon>Sordariomycetidae</taxon>
        <taxon>Ophiostomatales</taxon>
        <taxon>Ophiostomataceae</taxon>
        <taxon>Sporothrix</taxon>
    </lineage>
</organism>
<keyword evidence="2" id="KW-1185">Reference proteome</keyword>
<gene>
    <name evidence="1" type="ORF">SEPCBS119000_006798</name>
</gene>